<keyword evidence="3" id="KW-1185">Reference proteome</keyword>
<feature type="compositionally biased region" description="Acidic residues" evidence="1">
    <location>
        <begin position="38"/>
        <end position="49"/>
    </location>
</feature>
<feature type="compositionally biased region" description="Low complexity" evidence="1">
    <location>
        <begin position="297"/>
        <end position="307"/>
    </location>
</feature>
<protein>
    <submittedName>
        <fullName evidence="2">Uncharacterized protein</fullName>
    </submittedName>
</protein>
<feature type="compositionally biased region" description="Polar residues" evidence="1">
    <location>
        <begin position="257"/>
        <end position="284"/>
    </location>
</feature>
<organism evidence="2 3">
    <name type="scientific">Wickerhamomyces anomalus (strain ATCC 58044 / CBS 1984 / NCYC 433 / NRRL Y-366-8)</name>
    <name type="common">Yeast</name>
    <name type="synonym">Hansenula anomala</name>
    <dbReference type="NCBI Taxonomy" id="683960"/>
    <lineage>
        <taxon>Eukaryota</taxon>
        <taxon>Fungi</taxon>
        <taxon>Dikarya</taxon>
        <taxon>Ascomycota</taxon>
        <taxon>Saccharomycotina</taxon>
        <taxon>Saccharomycetes</taxon>
        <taxon>Phaffomycetales</taxon>
        <taxon>Wickerhamomycetaceae</taxon>
        <taxon>Wickerhamomyces</taxon>
    </lineage>
</organism>
<feature type="region of interest" description="Disordered" evidence="1">
    <location>
        <begin position="135"/>
        <end position="184"/>
    </location>
</feature>
<dbReference type="EMBL" id="KV454212">
    <property type="protein sequence ID" value="ODQ57961.1"/>
    <property type="molecule type" value="Genomic_DNA"/>
</dbReference>
<evidence type="ECO:0000256" key="1">
    <source>
        <dbReference type="SAM" id="MobiDB-lite"/>
    </source>
</evidence>
<accession>A0A1E3NXQ3</accession>
<dbReference type="Proteomes" id="UP000094112">
    <property type="component" value="Unassembled WGS sequence"/>
</dbReference>
<evidence type="ECO:0000313" key="2">
    <source>
        <dbReference type="EMBL" id="ODQ57961.1"/>
    </source>
</evidence>
<sequence>MGISGDAILDDGLPDLGDRRHKNLLKKNKRKAVNGDDSKEDDGQEDDGLELLGFEVMDSEDDSDDAEDPFKLVQRKRAATSIVDEGFNSRRVIKRSKTDPGESKKKKKDLLSVLLPDNVDSSTIEKDFSIIQESTQMTSMVSHGDHKEDDNNSLKAEDLKSVLEDDENASEHTNDESEGSQDIVLEKIEVYDVAGSKGWYEKNLDSGKGMAVYKKEQQDSHDEQKDERVNVVAKKVEEENSLEILDAEAFNKKENVQMDNSVPTDLSEEPNTIKENNTEANDSQPDLEKDSLSAAVTTSKKGTTTTRPTKRKSTLAELCAKKTPIPYRVGLSKRANINHLHSYLSKK</sequence>
<feature type="region of interest" description="Disordered" evidence="1">
    <location>
        <begin position="252"/>
        <end position="313"/>
    </location>
</feature>
<evidence type="ECO:0000313" key="3">
    <source>
        <dbReference type="Proteomes" id="UP000094112"/>
    </source>
</evidence>
<dbReference type="RefSeq" id="XP_019037168.1">
    <property type="nucleotide sequence ID" value="XM_019180470.1"/>
</dbReference>
<feature type="region of interest" description="Disordered" evidence="1">
    <location>
        <begin position="88"/>
        <end position="109"/>
    </location>
</feature>
<proteinExistence type="predicted"/>
<feature type="compositionally biased region" description="Basic and acidic residues" evidence="1">
    <location>
        <begin position="143"/>
        <end position="175"/>
    </location>
</feature>
<feature type="compositionally biased region" description="Basic residues" evidence="1">
    <location>
        <begin position="19"/>
        <end position="32"/>
    </location>
</feature>
<gene>
    <name evidence="2" type="ORF">WICANDRAFT_106377</name>
</gene>
<name>A0A1E3NXQ3_WICAA</name>
<dbReference type="AlphaFoldDB" id="A0A1E3NXQ3"/>
<reference evidence="2 3" key="1">
    <citation type="journal article" date="2016" name="Proc. Natl. Acad. Sci. U.S.A.">
        <title>Comparative genomics of biotechnologically important yeasts.</title>
        <authorList>
            <person name="Riley R."/>
            <person name="Haridas S."/>
            <person name="Wolfe K.H."/>
            <person name="Lopes M.R."/>
            <person name="Hittinger C.T."/>
            <person name="Goeker M."/>
            <person name="Salamov A.A."/>
            <person name="Wisecaver J.H."/>
            <person name="Long T.M."/>
            <person name="Calvey C.H."/>
            <person name="Aerts A.L."/>
            <person name="Barry K.W."/>
            <person name="Choi C."/>
            <person name="Clum A."/>
            <person name="Coughlan A.Y."/>
            <person name="Deshpande S."/>
            <person name="Douglass A.P."/>
            <person name="Hanson S.J."/>
            <person name="Klenk H.-P."/>
            <person name="LaButti K.M."/>
            <person name="Lapidus A."/>
            <person name="Lindquist E.A."/>
            <person name="Lipzen A.M."/>
            <person name="Meier-Kolthoff J.P."/>
            <person name="Ohm R.A."/>
            <person name="Otillar R.P."/>
            <person name="Pangilinan J.L."/>
            <person name="Peng Y."/>
            <person name="Rokas A."/>
            <person name="Rosa C.A."/>
            <person name="Scheuner C."/>
            <person name="Sibirny A.A."/>
            <person name="Slot J.C."/>
            <person name="Stielow J.B."/>
            <person name="Sun H."/>
            <person name="Kurtzman C.P."/>
            <person name="Blackwell M."/>
            <person name="Grigoriev I.V."/>
            <person name="Jeffries T.W."/>
        </authorList>
    </citation>
    <scope>NUCLEOTIDE SEQUENCE [LARGE SCALE GENOMIC DNA]</scope>
    <source>
        <strain evidence="3">ATCC 58044 / CBS 1984 / NCYC 433 / NRRL Y-366-8</strain>
    </source>
</reference>
<dbReference type="GeneID" id="30197716"/>
<feature type="region of interest" description="Disordered" evidence="1">
    <location>
        <begin position="1"/>
        <end position="50"/>
    </location>
</feature>
<dbReference type="OrthoDB" id="3981305at2759"/>